<keyword evidence="1" id="KW-0732">Signal</keyword>
<organism evidence="2 3">
    <name type="scientific">Camelimonas lactis</name>
    <dbReference type="NCBI Taxonomy" id="659006"/>
    <lineage>
        <taxon>Bacteria</taxon>
        <taxon>Pseudomonadati</taxon>
        <taxon>Pseudomonadota</taxon>
        <taxon>Alphaproteobacteria</taxon>
        <taxon>Hyphomicrobiales</taxon>
        <taxon>Chelatococcaceae</taxon>
        <taxon>Camelimonas</taxon>
    </lineage>
</organism>
<feature type="signal peptide" evidence="1">
    <location>
        <begin position="1"/>
        <end position="21"/>
    </location>
</feature>
<dbReference type="OrthoDB" id="9811281at2"/>
<protein>
    <submittedName>
        <fullName evidence="2">Uncharacterized protein</fullName>
    </submittedName>
</protein>
<dbReference type="RefSeq" id="WP_132008817.1">
    <property type="nucleotide sequence ID" value="NZ_JBHUNN010000002.1"/>
</dbReference>
<accession>A0A4R2GPY2</accession>
<comment type="caution">
    <text evidence="2">The sequence shown here is derived from an EMBL/GenBank/DDBJ whole genome shotgun (WGS) entry which is preliminary data.</text>
</comment>
<reference evidence="2 3" key="1">
    <citation type="submission" date="2019-03" db="EMBL/GenBank/DDBJ databases">
        <title>Genomic Encyclopedia of Type Strains, Phase IV (KMG-IV): sequencing the most valuable type-strain genomes for metagenomic binning, comparative biology and taxonomic classification.</title>
        <authorList>
            <person name="Goeker M."/>
        </authorList>
    </citation>
    <scope>NUCLEOTIDE SEQUENCE [LARGE SCALE GENOMIC DNA]</scope>
    <source>
        <strain evidence="2 3">DSM 22958</strain>
    </source>
</reference>
<dbReference type="AlphaFoldDB" id="A0A4R2GPY2"/>
<dbReference type="EMBL" id="SLWL01000012">
    <property type="protein sequence ID" value="TCO11444.1"/>
    <property type="molecule type" value="Genomic_DNA"/>
</dbReference>
<dbReference type="Proteomes" id="UP000294881">
    <property type="component" value="Unassembled WGS sequence"/>
</dbReference>
<name>A0A4R2GPY2_9HYPH</name>
<sequence length="312" mass="34026">MTSIKANFVMAAAGLALATLASTVGLARSADSGAGQRPPNVPANYVLTPYGYVAPQDIVQLRKGETVAMRQARRRASGDVVPGECSSPRFSTTGVKFEARGSRRSVRAYTMHYLANAAVNFPRDYQTIQVTTDVVVPPPPTSELESILYLVTGLHDTKDLSGPMVQSVVSWKMMGFFPGWTASNWFDSEDDDCFYYSRPVSVTPGQTLRQTIEARQNNGKHEIQASVIDLESNTPVAQTTFMPPSFNPDEIVNIGMWGIVSDCDRMPAGGEIRYPNISANLTISGEKENITDKITVRPATKHICDIALTLDE</sequence>
<gene>
    <name evidence="2" type="ORF">EV666_11230</name>
</gene>
<proteinExistence type="predicted"/>
<evidence type="ECO:0000313" key="3">
    <source>
        <dbReference type="Proteomes" id="UP000294881"/>
    </source>
</evidence>
<feature type="chain" id="PRO_5020950210" evidence="1">
    <location>
        <begin position="22"/>
        <end position="312"/>
    </location>
</feature>
<keyword evidence="3" id="KW-1185">Reference proteome</keyword>
<evidence type="ECO:0000313" key="2">
    <source>
        <dbReference type="EMBL" id="TCO11444.1"/>
    </source>
</evidence>
<evidence type="ECO:0000256" key="1">
    <source>
        <dbReference type="SAM" id="SignalP"/>
    </source>
</evidence>